<feature type="compositionally biased region" description="Polar residues" evidence="10">
    <location>
        <begin position="83"/>
        <end position="93"/>
    </location>
</feature>
<organism evidence="12 13">
    <name type="scientific">Folsomia candida</name>
    <name type="common">Springtail</name>
    <dbReference type="NCBI Taxonomy" id="158441"/>
    <lineage>
        <taxon>Eukaryota</taxon>
        <taxon>Metazoa</taxon>
        <taxon>Ecdysozoa</taxon>
        <taxon>Arthropoda</taxon>
        <taxon>Hexapoda</taxon>
        <taxon>Collembola</taxon>
        <taxon>Entomobryomorpha</taxon>
        <taxon>Isotomoidea</taxon>
        <taxon>Isotomidae</taxon>
        <taxon>Proisotominae</taxon>
        <taxon>Folsomia</taxon>
    </lineage>
</organism>
<dbReference type="InterPro" id="IPR036236">
    <property type="entry name" value="Znf_C2H2_sf"/>
</dbReference>
<sequence>MGKMRPNEKSAANTTNSAQKGIPFYFNFEALPLDRLEVNQNLLKRQKALIPTTDDDGANGLRHASGGTPETLHLDGMPEVADTPQNGLVPSTDTGEESLQEAGLLPPPPHPVQPRADNQAKSPLASSRSSKKAKKLPQKLRRKRGRRAVKKKEIFPCIICLCPFTNKSSAYLHERTHLSHDERMRGPIFHANCPHCKKLFLRRRDFERHLFTHMSGVERAVVQQGWRHACYFCNKLFQSPSHLGRHIVVHTGEKLCESCTDCGKMFASKQSLTRHRAFAHLSKEEKIALSERPGTRVCLFCGKKFLDNHRYQEHLVSHTEEKPFPCDQCGQRFARNYGLKVHKRLHSADPRPFQCPECDRAFTQEGNLLLHVKTVHGKVKDVVACPQCAKKFGRKCDMVTHLRSVHLQIRHPCPHCGHSFTQKSSLRTHLKKVHGLE</sequence>
<keyword evidence="6" id="KW-0805">Transcription regulation</keyword>
<dbReference type="OrthoDB" id="6077919at2759"/>
<dbReference type="Proteomes" id="UP000198287">
    <property type="component" value="Unassembled WGS sequence"/>
</dbReference>
<dbReference type="AlphaFoldDB" id="A0A226D2Q6"/>
<dbReference type="GO" id="GO:0005654">
    <property type="term" value="C:nucleoplasm"/>
    <property type="evidence" value="ECO:0007669"/>
    <property type="project" value="TreeGrafter"/>
</dbReference>
<dbReference type="EMBL" id="LNIX01000045">
    <property type="protein sequence ID" value="OXA38546.1"/>
    <property type="molecule type" value="Genomic_DNA"/>
</dbReference>
<dbReference type="GO" id="GO:0008270">
    <property type="term" value="F:zinc ion binding"/>
    <property type="evidence" value="ECO:0007669"/>
    <property type="project" value="UniProtKB-KW"/>
</dbReference>
<dbReference type="FunFam" id="3.30.160.60:FF:000100">
    <property type="entry name" value="Zinc finger 45-like"/>
    <property type="match status" value="1"/>
</dbReference>
<feature type="domain" description="C2H2-type" evidence="11">
    <location>
        <begin position="155"/>
        <end position="182"/>
    </location>
</feature>
<dbReference type="Pfam" id="PF00096">
    <property type="entry name" value="zf-C2H2"/>
    <property type="match status" value="3"/>
</dbReference>
<feature type="region of interest" description="Disordered" evidence="10">
    <location>
        <begin position="51"/>
        <end position="147"/>
    </location>
</feature>
<evidence type="ECO:0000259" key="11">
    <source>
        <dbReference type="PROSITE" id="PS50157"/>
    </source>
</evidence>
<name>A0A226D2Q6_FOLCA</name>
<keyword evidence="13" id="KW-1185">Reference proteome</keyword>
<feature type="domain" description="C2H2-type" evidence="11">
    <location>
        <begin position="324"/>
        <end position="351"/>
    </location>
</feature>
<dbReference type="InterPro" id="IPR008598">
    <property type="entry name" value="Di19_Zn-bd"/>
</dbReference>
<evidence type="ECO:0000256" key="6">
    <source>
        <dbReference type="ARBA" id="ARBA00023015"/>
    </source>
</evidence>
<feature type="domain" description="C2H2-type" evidence="11">
    <location>
        <begin position="411"/>
        <end position="437"/>
    </location>
</feature>
<feature type="domain" description="C2H2-type" evidence="11">
    <location>
        <begin position="353"/>
        <end position="381"/>
    </location>
</feature>
<accession>A0A226D2Q6</accession>
<gene>
    <name evidence="12" type="ORF">Fcan01_26761</name>
</gene>
<feature type="compositionally biased region" description="Basic residues" evidence="10">
    <location>
        <begin position="129"/>
        <end position="147"/>
    </location>
</feature>
<dbReference type="SUPFAM" id="SSF57667">
    <property type="entry name" value="beta-beta-alpha zinc fingers"/>
    <property type="match status" value="4"/>
</dbReference>
<dbReference type="Pfam" id="PF05605">
    <property type="entry name" value="zf-Di19"/>
    <property type="match status" value="1"/>
</dbReference>
<dbReference type="GO" id="GO:0001227">
    <property type="term" value="F:DNA-binding transcription repressor activity, RNA polymerase II-specific"/>
    <property type="evidence" value="ECO:0007669"/>
    <property type="project" value="TreeGrafter"/>
</dbReference>
<reference evidence="12 13" key="1">
    <citation type="submission" date="2015-12" db="EMBL/GenBank/DDBJ databases">
        <title>The genome of Folsomia candida.</title>
        <authorList>
            <person name="Faddeeva A."/>
            <person name="Derks M.F."/>
            <person name="Anvar Y."/>
            <person name="Smit S."/>
            <person name="Van Straalen N."/>
            <person name="Roelofs D."/>
        </authorList>
    </citation>
    <scope>NUCLEOTIDE SEQUENCE [LARGE SCALE GENOMIC DNA]</scope>
    <source>
        <strain evidence="12 13">VU population</strain>
        <tissue evidence="12">Whole body</tissue>
    </source>
</reference>
<evidence type="ECO:0000256" key="9">
    <source>
        <dbReference type="PROSITE-ProRule" id="PRU00042"/>
    </source>
</evidence>
<feature type="domain" description="C2H2-type" evidence="11">
    <location>
        <begin position="257"/>
        <end position="285"/>
    </location>
</feature>
<protein>
    <submittedName>
        <fullName evidence="12">Zinc finger protein 2</fullName>
    </submittedName>
</protein>
<keyword evidence="7" id="KW-0804">Transcription</keyword>
<evidence type="ECO:0000256" key="1">
    <source>
        <dbReference type="ARBA" id="ARBA00004123"/>
    </source>
</evidence>
<evidence type="ECO:0000313" key="12">
    <source>
        <dbReference type="EMBL" id="OXA38546.1"/>
    </source>
</evidence>
<evidence type="ECO:0000256" key="3">
    <source>
        <dbReference type="ARBA" id="ARBA00022737"/>
    </source>
</evidence>
<keyword evidence="5" id="KW-0862">Zinc</keyword>
<dbReference type="SMART" id="SM00355">
    <property type="entry name" value="ZnF_C2H2"/>
    <property type="match status" value="9"/>
</dbReference>
<feature type="region of interest" description="Disordered" evidence="10">
    <location>
        <begin position="1"/>
        <end position="21"/>
    </location>
</feature>
<dbReference type="PANTHER" id="PTHR24399:SF70">
    <property type="entry name" value="C2H2-TYPE DOMAIN-CONTAINING PROTEIN"/>
    <property type="match status" value="1"/>
</dbReference>
<dbReference type="PANTHER" id="PTHR24399">
    <property type="entry name" value="ZINC FINGER AND BTB DOMAIN-CONTAINING"/>
    <property type="match status" value="1"/>
</dbReference>
<evidence type="ECO:0000256" key="7">
    <source>
        <dbReference type="ARBA" id="ARBA00023163"/>
    </source>
</evidence>
<evidence type="ECO:0000256" key="8">
    <source>
        <dbReference type="ARBA" id="ARBA00023242"/>
    </source>
</evidence>
<keyword evidence="2" id="KW-0479">Metal-binding</keyword>
<dbReference type="PROSITE" id="PS00028">
    <property type="entry name" value="ZINC_FINGER_C2H2_1"/>
    <property type="match status" value="9"/>
</dbReference>
<feature type="domain" description="C2H2-type" evidence="11">
    <location>
        <begin position="296"/>
        <end position="323"/>
    </location>
</feature>
<feature type="domain" description="C2H2-type" evidence="11">
    <location>
        <begin position="228"/>
        <end position="255"/>
    </location>
</feature>
<dbReference type="GO" id="GO:0000978">
    <property type="term" value="F:RNA polymerase II cis-regulatory region sequence-specific DNA binding"/>
    <property type="evidence" value="ECO:0007669"/>
    <property type="project" value="TreeGrafter"/>
</dbReference>
<feature type="domain" description="C2H2-type" evidence="11">
    <location>
        <begin position="383"/>
        <end position="411"/>
    </location>
</feature>
<dbReference type="Gene3D" id="3.30.160.60">
    <property type="entry name" value="Classic Zinc Finger"/>
    <property type="match status" value="7"/>
</dbReference>
<evidence type="ECO:0000313" key="13">
    <source>
        <dbReference type="Proteomes" id="UP000198287"/>
    </source>
</evidence>
<keyword evidence="3" id="KW-0677">Repeat</keyword>
<evidence type="ECO:0000256" key="10">
    <source>
        <dbReference type="SAM" id="MobiDB-lite"/>
    </source>
</evidence>
<dbReference type="InterPro" id="IPR013087">
    <property type="entry name" value="Znf_C2H2_type"/>
</dbReference>
<feature type="compositionally biased region" description="Polar residues" evidence="10">
    <location>
        <begin position="10"/>
        <end position="19"/>
    </location>
</feature>
<comment type="caution">
    <text evidence="12">The sequence shown here is derived from an EMBL/GenBank/DDBJ whole genome shotgun (WGS) entry which is preliminary data.</text>
</comment>
<dbReference type="FunFam" id="3.30.160.60:FF:000110">
    <property type="entry name" value="Zinc finger protein-like"/>
    <property type="match status" value="1"/>
</dbReference>
<proteinExistence type="predicted"/>
<evidence type="ECO:0000256" key="2">
    <source>
        <dbReference type="ARBA" id="ARBA00022723"/>
    </source>
</evidence>
<evidence type="ECO:0000256" key="5">
    <source>
        <dbReference type="ARBA" id="ARBA00022833"/>
    </source>
</evidence>
<dbReference type="PROSITE" id="PS50157">
    <property type="entry name" value="ZINC_FINGER_C2H2_2"/>
    <property type="match status" value="8"/>
</dbReference>
<evidence type="ECO:0000256" key="4">
    <source>
        <dbReference type="ARBA" id="ARBA00022771"/>
    </source>
</evidence>
<keyword evidence="4 9" id="KW-0863">Zinc-finger</keyword>
<dbReference type="OMA" id="PIFHANC"/>
<comment type="subcellular location">
    <subcellularLocation>
        <location evidence="1">Nucleus</location>
    </subcellularLocation>
</comment>
<keyword evidence="8" id="KW-0539">Nucleus</keyword>